<reference evidence="1 2" key="1">
    <citation type="submission" date="2019-07" db="EMBL/GenBank/DDBJ databases">
        <title>Whole genome shotgun sequence of Frigoribacterium faeni NBRC 103066.</title>
        <authorList>
            <person name="Hosoyama A."/>
            <person name="Uohara A."/>
            <person name="Ohji S."/>
            <person name="Ichikawa N."/>
        </authorList>
    </citation>
    <scope>NUCLEOTIDE SEQUENCE [LARGE SCALE GENOMIC DNA]</scope>
    <source>
        <strain evidence="1 2">NBRC 103066</strain>
    </source>
</reference>
<evidence type="ECO:0000313" key="1">
    <source>
        <dbReference type="EMBL" id="GEK82616.1"/>
    </source>
</evidence>
<dbReference type="Proteomes" id="UP000321154">
    <property type="component" value="Unassembled WGS sequence"/>
</dbReference>
<comment type="caution">
    <text evidence="1">The sequence shown here is derived from an EMBL/GenBank/DDBJ whole genome shotgun (WGS) entry which is preliminary data.</text>
</comment>
<sequence length="218" mass="23646">MLDVATDHEPADREARSYSLVVPPGFIRIPGDASTAPEEVLEQLAFEGEVPASTDEFVTFLNEVESHDPHRVVQESYVAVSDAFATDLRCSFVVARLPVKDPTRGDLDALLLSRVQRGATAMSLGGEPAVVWESDAGDVRTVGSRRSRLLRRRTVLGRIRGSRLALIAVSLTVTAPARDERPDDDTVAAAFAELFDAVATTFRWIDGQGAVISDRPTT</sequence>
<name>A0ABQ0UMA6_9MICO</name>
<dbReference type="EMBL" id="BJUV01000006">
    <property type="protein sequence ID" value="GEK82616.1"/>
    <property type="molecule type" value="Genomic_DNA"/>
</dbReference>
<proteinExistence type="predicted"/>
<accession>A0ABQ0UMA6</accession>
<evidence type="ECO:0000313" key="2">
    <source>
        <dbReference type="Proteomes" id="UP000321154"/>
    </source>
</evidence>
<protein>
    <submittedName>
        <fullName evidence="1">Uncharacterized protein</fullName>
    </submittedName>
</protein>
<organism evidence="1 2">
    <name type="scientific">Frigoribacterium faeni</name>
    <dbReference type="NCBI Taxonomy" id="145483"/>
    <lineage>
        <taxon>Bacteria</taxon>
        <taxon>Bacillati</taxon>
        <taxon>Actinomycetota</taxon>
        <taxon>Actinomycetes</taxon>
        <taxon>Micrococcales</taxon>
        <taxon>Microbacteriaceae</taxon>
        <taxon>Frigoribacterium</taxon>
    </lineage>
</organism>
<keyword evidence="2" id="KW-1185">Reference proteome</keyword>
<gene>
    <name evidence="1" type="ORF">FFA01_09250</name>
</gene>